<accession>A0A0C2KH90</accession>
<reference evidence="1 2" key="1">
    <citation type="submission" date="2014-11" db="EMBL/GenBank/DDBJ databases">
        <title>Draft Genome Sequence of Vibrio piscirenalis strains CECT 8603T and CECT 8604, two marine Gammaproteobacterium isolated from cultured gilthead sea bream (Sparus aurata).</title>
        <authorList>
            <person name="Arahal D.R."/>
            <person name="Rodrigo-Torres L."/>
            <person name="Lucena T."/>
            <person name="Pujalte M.J."/>
        </authorList>
    </citation>
    <scope>NUCLEOTIDE SEQUENCE [LARGE SCALE GENOMIC DNA]</scope>
    <source>
        <strain evidence="1 2">DCR 1-4-2</strain>
    </source>
</reference>
<accession>A0A0C2NP68</accession>
<keyword evidence="2" id="KW-1185">Reference proteome</keyword>
<name>A0A0C2KH90_9VIBR</name>
<dbReference type="EMBL" id="JTKH01000003">
    <property type="protein sequence ID" value="KII81693.1"/>
    <property type="molecule type" value="Genomic_DNA"/>
</dbReference>
<organism evidence="1 2">
    <name type="scientific">Vibrio renipiscarius</name>
    <dbReference type="NCBI Taxonomy" id="1461322"/>
    <lineage>
        <taxon>Bacteria</taxon>
        <taxon>Pseudomonadati</taxon>
        <taxon>Pseudomonadota</taxon>
        <taxon>Gammaproteobacteria</taxon>
        <taxon>Vibrionales</taxon>
        <taxon>Vibrionaceae</taxon>
        <taxon>Vibrio</taxon>
    </lineage>
</organism>
<dbReference type="AlphaFoldDB" id="A0A0C2KH90"/>
<dbReference type="Proteomes" id="UP000031672">
    <property type="component" value="Unassembled WGS sequence"/>
</dbReference>
<protein>
    <submittedName>
        <fullName evidence="1">Uncharacterized protein</fullName>
    </submittedName>
</protein>
<proteinExistence type="predicted"/>
<gene>
    <name evidence="1" type="ORF">OJ16_00355</name>
</gene>
<evidence type="ECO:0000313" key="2">
    <source>
        <dbReference type="Proteomes" id="UP000031672"/>
    </source>
</evidence>
<evidence type="ECO:0000313" key="1">
    <source>
        <dbReference type="EMBL" id="KII81693.1"/>
    </source>
</evidence>
<sequence length="65" mass="7739">MYNQNITIKVKFLVIWEIFKQLNDKLFNCELCKIAQKRVFHKKTSVNVVNLLKLRLLAGVQFEND</sequence>
<comment type="caution">
    <text evidence="1">The sequence shown here is derived from an EMBL/GenBank/DDBJ whole genome shotgun (WGS) entry which is preliminary data.</text>
</comment>